<dbReference type="InterPro" id="IPR010342">
    <property type="entry name" value="DUF938"/>
</dbReference>
<dbReference type="InterPro" id="IPR029063">
    <property type="entry name" value="SAM-dependent_MTases_sf"/>
</dbReference>
<dbReference type="Proteomes" id="UP000004699">
    <property type="component" value="Unassembled WGS sequence"/>
</dbReference>
<evidence type="ECO:0000313" key="1">
    <source>
        <dbReference type="EMBL" id="EED35931.1"/>
    </source>
</evidence>
<dbReference type="PANTHER" id="PTHR20974">
    <property type="entry name" value="UPF0585 PROTEIN CG18661"/>
    <property type="match status" value="1"/>
</dbReference>
<evidence type="ECO:0008006" key="3">
    <source>
        <dbReference type="Google" id="ProtNLM"/>
    </source>
</evidence>
<dbReference type="eggNOG" id="COG2226">
    <property type="taxonomic scope" value="Bacteria"/>
</dbReference>
<dbReference type="EMBL" id="DS999411">
    <property type="protein sequence ID" value="EED35931.1"/>
    <property type="molecule type" value="Genomic_DNA"/>
</dbReference>
<dbReference type="SUPFAM" id="SSF53335">
    <property type="entry name" value="S-adenosyl-L-methionine-dependent methyltransferases"/>
    <property type="match status" value="1"/>
</dbReference>
<dbReference type="HOGENOM" id="CLU_067698_2_0_6"/>
<sequence>MRNRDAILQVLDAHLPASGTVLEVASGSGEHAVYFAPRLRGRYWLPSDIGDNALASIAAWGTAEPADNLLAPISIDASDPPWPIETGQLPAPITAIVSINMIHIAPWSAAVGLFAGAAELLPPGGVLYLYGPFSQGGEHISASNADFDISLKQRNAEWGVRDVDQVSTLANQNGFSETGAIPMPANNLSLVFVR</sequence>
<name>B8KV36_9GAMM</name>
<dbReference type="Gene3D" id="3.40.50.150">
    <property type="entry name" value="Vaccinia Virus protein VP39"/>
    <property type="match status" value="1"/>
</dbReference>
<protein>
    <recommendedName>
        <fullName evidence="3">SAM-dependent methyltransferase</fullName>
    </recommendedName>
</protein>
<dbReference type="PANTHER" id="PTHR20974:SF0">
    <property type="entry name" value="UPF0585 PROTEIN CG18661"/>
    <property type="match status" value="1"/>
</dbReference>
<keyword evidence="2" id="KW-1185">Reference proteome</keyword>
<reference evidence="2" key="1">
    <citation type="journal article" date="2013" name="BMC Microbiol.">
        <title>Taxonomy and evolution of bacteriochlorophyll a-containing members of the OM60/NOR5 clade of marine gammaproteobacteria: description of Luminiphilus syltensis gen. nov., sp. nov., reclassification of Haliea rubra as Pseudohaliea rubra gen. nov., comb. nov., and emendation of Chromatocurvus halotolerans.</title>
        <authorList>
            <person name="Spring S."/>
            <person name="Riedel T."/>
            <person name="Sproer C."/>
            <person name="Yan S."/>
            <person name="Harder J."/>
            <person name="Fuchs B.M."/>
        </authorList>
    </citation>
    <scope>NUCLEOTIDE SEQUENCE [LARGE SCALE GENOMIC DNA]</scope>
    <source>
        <strain evidence="2">NOR51-B</strain>
    </source>
</reference>
<dbReference type="AlphaFoldDB" id="B8KV36"/>
<accession>B8KV36</accession>
<proteinExistence type="predicted"/>
<dbReference type="Pfam" id="PF06080">
    <property type="entry name" value="DUF938"/>
    <property type="match status" value="1"/>
</dbReference>
<evidence type="ECO:0000313" key="2">
    <source>
        <dbReference type="Proteomes" id="UP000004699"/>
    </source>
</evidence>
<organism evidence="1 2">
    <name type="scientific">Luminiphilus syltensis NOR5-1B</name>
    <dbReference type="NCBI Taxonomy" id="565045"/>
    <lineage>
        <taxon>Bacteria</taxon>
        <taxon>Pseudomonadati</taxon>
        <taxon>Pseudomonadota</taxon>
        <taxon>Gammaproteobacteria</taxon>
        <taxon>Cellvibrionales</taxon>
        <taxon>Halieaceae</taxon>
        <taxon>Luminiphilus</taxon>
    </lineage>
</organism>
<gene>
    <name evidence="1" type="ORF">NOR51B_1879</name>
</gene>
<dbReference type="STRING" id="565045.NOR51B_1879"/>